<evidence type="ECO:0000313" key="1">
    <source>
        <dbReference type="EMBL" id="KEO56815.1"/>
    </source>
</evidence>
<protein>
    <submittedName>
        <fullName evidence="1">Uncharacterized protein</fullName>
    </submittedName>
</protein>
<reference evidence="1 2" key="1">
    <citation type="submission" date="2013-07" db="EMBL/GenBank/DDBJ databases">
        <title>Thalassospira permensis NBRC 106175 Genome Sequencing.</title>
        <authorList>
            <person name="Lai Q."/>
            <person name="Shao Z."/>
        </authorList>
    </citation>
    <scope>NUCLEOTIDE SEQUENCE [LARGE SCALE GENOMIC DNA]</scope>
    <source>
        <strain evidence="1 2">NBRC 106175</strain>
    </source>
</reference>
<evidence type="ECO:0000313" key="2">
    <source>
        <dbReference type="Proteomes" id="UP000027463"/>
    </source>
</evidence>
<name>A0ABR4TP44_9PROT</name>
<accession>A0ABR4TP44</accession>
<comment type="caution">
    <text evidence="1">The sequence shown here is derived from an EMBL/GenBank/DDBJ whole genome shotgun (WGS) entry which is preliminary data.</text>
</comment>
<sequence length="30" mass="3463">MAAIRFLFVIFIKRRLPDPAPVDGLPDHEK</sequence>
<dbReference type="EMBL" id="AUNC01000019">
    <property type="protein sequence ID" value="KEO56815.1"/>
    <property type="molecule type" value="Genomic_DNA"/>
</dbReference>
<proteinExistence type="predicted"/>
<dbReference type="Proteomes" id="UP000027463">
    <property type="component" value="Unassembled WGS sequence"/>
</dbReference>
<gene>
    <name evidence="1" type="ORF">SMB34_18305</name>
</gene>
<organism evidence="1 2">
    <name type="scientific">Thalassospira permensis NBRC 106175</name>
    <dbReference type="NCBI Taxonomy" id="1353532"/>
    <lineage>
        <taxon>Bacteria</taxon>
        <taxon>Pseudomonadati</taxon>
        <taxon>Pseudomonadota</taxon>
        <taxon>Alphaproteobacteria</taxon>
        <taxon>Rhodospirillales</taxon>
        <taxon>Thalassospiraceae</taxon>
        <taxon>Thalassospira</taxon>
    </lineage>
</organism>
<keyword evidence="2" id="KW-1185">Reference proteome</keyword>